<dbReference type="InterPro" id="IPR018649">
    <property type="entry name" value="SHOCT"/>
</dbReference>
<feature type="non-terminal residue" evidence="3">
    <location>
        <position position="1"/>
    </location>
</feature>
<dbReference type="Pfam" id="PF09851">
    <property type="entry name" value="SHOCT"/>
    <property type="match status" value="1"/>
</dbReference>
<sequence>TASDWIGVVYAVVALIVLLLAGLGVMALARRYVLHRPQGKRDGLDLQKLRDLLADGKISQEEYNHLREQVIGRFRAARKGNS</sequence>
<keyword evidence="1" id="KW-0472">Membrane</keyword>
<evidence type="ECO:0000256" key="1">
    <source>
        <dbReference type="SAM" id="Phobius"/>
    </source>
</evidence>
<proteinExistence type="predicted"/>
<organism evidence="3">
    <name type="scientific">marine sediment metagenome</name>
    <dbReference type="NCBI Taxonomy" id="412755"/>
    <lineage>
        <taxon>unclassified sequences</taxon>
        <taxon>metagenomes</taxon>
        <taxon>ecological metagenomes</taxon>
    </lineage>
</organism>
<feature type="domain" description="SHOCT" evidence="2">
    <location>
        <begin position="46"/>
        <end position="69"/>
    </location>
</feature>
<evidence type="ECO:0000259" key="2">
    <source>
        <dbReference type="Pfam" id="PF09851"/>
    </source>
</evidence>
<name>X0YXY3_9ZZZZ</name>
<protein>
    <recommendedName>
        <fullName evidence="2">SHOCT domain-containing protein</fullName>
    </recommendedName>
</protein>
<dbReference type="EMBL" id="BARS01057453">
    <property type="protein sequence ID" value="GAG51382.1"/>
    <property type="molecule type" value="Genomic_DNA"/>
</dbReference>
<accession>X0YXY3</accession>
<comment type="caution">
    <text evidence="3">The sequence shown here is derived from an EMBL/GenBank/DDBJ whole genome shotgun (WGS) entry which is preliminary data.</text>
</comment>
<feature type="transmembrane region" description="Helical" evidence="1">
    <location>
        <begin position="6"/>
        <end position="29"/>
    </location>
</feature>
<evidence type="ECO:0000313" key="3">
    <source>
        <dbReference type="EMBL" id="GAG51382.1"/>
    </source>
</evidence>
<reference evidence="3" key="1">
    <citation type="journal article" date="2014" name="Front. Microbiol.">
        <title>High frequency of phylogenetically diverse reductive dehalogenase-homologous genes in deep subseafloor sedimentary metagenomes.</title>
        <authorList>
            <person name="Kawai M."/>
            <person name="Futagami T."/>
            <person name="Toyoda A."/>
            <person name="Takaki Y."/>
            <person name="Nishi S."/>
            <person name="Hori S."/>
            <person name="Arai W."/>
            <person name="Tsubouchi T."/>
            <person name="Morono Y."/>
            <person name="Uchiyama I."/>
            <person name="Ito T."/>
            <person name="Fujiyama A."/>
            <person name="Inagaki F."/>
            <person name="Takami H."/>
        </authorList>
    </citation>
    <scope>NUCLEOTIDE SEQUENCE</scope>
    <source>
        <strain evidence="3">Expedition CK06-06</strain>
    </source>
</reference>
<gene>
    <name evidence="3" type="ORF">S01H1_84232</name>
</gene>
<keyword evidence="1" id="KW-0812">Transmembrane</keyword>
<keyword evidence="1" id="KW-1133">Transmembrane helix</keyword>
<dbReference type="AlphaFoldDB" id="X0YXY3"/>